<dbReference type="SUPFAM" id="SSF55174">
    <property type="entry name" value="Alpha-L RNA-binding motif"/>
    <property type="match status" value="1"/>
</dbReference>
<dbReference type="PANTHER" id="PTHR11766:SF0">
    <property type="entry name" value="TYROSINE--TRNA LIGASE, MITOCHONDRIAL"/>
    <property type="match status" value="1"/>
</dbReference>
<gene>
    <name evidence="11" type="primary">tyrS1</name>
    <name evidence="8" type="synonym">tyrS</name>
    <name evidence="11" type="ORF">MACH08_26670</name>
</gene>
<evidence type="ECO:0000256" key="1">
    <source>
        <dbReference type="ARBA" id="ARBA00022598"/>
    </source>
</evidence>
<dbReference type="InterPro" id="IPR002305">
    <property type="entry name" value="aa-tRNA-synth_Ic"/>
</dbReference>
<evidence type="ECO:0000256" key="9">
    <source>
        <dbReference type="PROSITE-ProRule" id="PRU00182"/>
    </source>
</evidence>
<name>A0ABQ5TMP0_9BACI</name>
<dbReference type="PRINTS" id="PR01040">
    <property type="entry name" value="TRNASYNTHTYR"/>
</dbReference>
<evidence type="ECO:0000256" key="3">
    <source>
        <dbReference type="ARBA" id="ARBA00022840"/>
    </source>
</evidence>
<dbReference type="InterPro" id="IPR036986">
    <property type="entry name" value="S4_RNA-bd_sf"/>
</dbReference>
<dbReference type="Pfam" id="PF00579">
    <property type="entry name" value="tRNA-synt_1b"/>
    <property type="match status" value="1"/>
</dbReference>
<dbReference type="Pfam" id="PF22421">
    <property type="entry name" value="SYY_C-terminal"/>
    <property type="match status" value="1"/>
</dbReference>
<keyword evidence="8" id="KW-0963">Cytoplasm</keyword>
<feature type="binding site" evidence="8">
    <location>
        <position position="34"/>
    </location>
    <ligand>
        <name>L-tyrosine</name>
        <dbReference type="ChEBI" id="CHEBI:58315"/>
    </ligand>
</feature>
<dbReference type="NCBIfam" id="TIGR00234">
    <property type="entry name" value="tyrS"/>
    <property type="match status" value="1"/>
</dbReference>
<dbReference type="InterPro" id="IPR002942">
    <property type="entry name" value="S4_RNA-bd"/>
</dbReference>
<dbReference type="Gene3D" id="3.10.290.10">
    <property type="entry name" value="RNA-binding S4 domain"/>
    <property type="match status" value="1"/>
</dbReference>
<evidence type="ECO:0000256" key="6">
    <source>
        <dbReference type="ARBA" id="ARBA00023146"/>
    </source>
</evidence>
<dbReference type="SMART" id="SM00363">
    <property type="entry name" value="S4"/>
    <property type="match status" value="1"/>
</dbReference>
<dbReference type="InterPro" id="IPR001412">
    <property type="entry name" value="aa-tRNA-synth_I_CS"/>
</dbReference>
<evidence type="ECO:0000256" key="7">
    <source>
        <dbReference type="ARBA" id="ARBA00048248"/>
    </source>
</evidence>
<dbReference type="EC" id="6.1.1.1" evidence="8"/>
<keyword evidence="3 8" id="KW-0067">ATP-binding</keyword>
<dbReference type="Proteomes" id="UP001275436">
    <property type="component" value="Unassembled WGS sequence"/>
</dbReference>
<comment type="subunit">
    <text evidence="8">Homodimer.</text>
</comment>
<feature type="binding site" evidence="8">
    <location>
        <position position="171"/>
    </location>
    <ligand>
        <name>L-tyrosine</name>
        <dbReference type="ChEBI" id="CHEBI:58315"/>
    </ligand>
</feature>
<keyword evidence="1 8" id="KW-0436">Ligase</keyword>
<evidence type="ECO:0000313" key="12">
    <source>
        <dbReference type="Proteomes" id="UP001275436"/>
    </source>
</evidence>
<organism evidence="11 12">
    <name type="scientific">Oceanobacillus kimchii</name>
    <dbReference type="NCBI Taxonomy" id="746691"/>
    <lineage>
        <taxon>Bacteria</taxon>
        <taxon>Bacillati</taxon>
        <taxon>Bacillota</taxon>
        <taxon>Bacilli</taxon>
        <taxon>Bacillales</taxon>
        <taxon>Bacillaceae</taxon>
        <taxon>Oceanobacillus</taxon>
    </lineage>
</organism>
<dbReference type="InterPro" id="IPR014729">
    <property type="entry name" value="Rossmann-like_a/b/a_fold"/>
</dbReference>
<keyword evidence="5 8" id="KW-0648">Protein biosynthesis</keyword>
<evidence type="ECO:0000256" key="5">
    <source>
        <dbReference type="ARBA" id="ARBA00022917"/>
    </source>
</evidence>
<dbReference type="CDD" id="cd00805">
    <property type="entry name" value="TyrRS_core"/>
    <property type="match status" value="1"/>
</dbReference>
<evidence type="ECO:0000313" key="11">
    <source>
        <dbReference type="EMBL" id="GLO66883.1"/>
    </source>
</evidence>
<dbReference type="PROSITE" id="PS50889">
    <property type="entry name" value="S4"/>
    <property type="match status" value="1"/>
</dbReference>
<comment type="subcellular location">
    <subcellularLocation>
        <location evidence="8">Cytoplasm</location>
    </subcellularLocation>
</comment>
<feature type="binding site" evidence="8">
    <location>
        <position position="175"/>
    </location>
    <ligand>
        <name>L-tyrosine</name>
        <dbReference type="ChEBI" id="CHEBI:58315"/>
    </ligand>
</feature>
<evidence type="ECO:0000256" key="4">
    <source>
        <dbReference type="ARBA" id="ARBA00022884"/>
    </source>
</evidence>
<dbReference type="PANTHER" id="PTHR11766">
    <property type="entry name" value="TYROSYL-TRNA SYNTHETASE"/>
    <property type="match status" value="1"/>
</dbReference>
<feature type="short sequence motif" description="'KMSKS' region" evidence="8">
    <location>
        <begin position="236"/>
        <end position="240"/>
    </location>
</feature>
<feature type="domain" description="RNA-binding S4" evidence="10">
    <location>
        <begin position="359"/>
        <end position="420"/>
    </location>
</feature>
<keyword evidence="4 9" id="KW-0694">RNA-binding</keyword>
<dbReference type="GO" id="GO:0016874">
    <property type="term" value="F:ligase activity"/>
    <property type="evidence" value="ECO:0007669"/>
    <property type="project" value="UniProtKB-KW"/>
</dbReference>
<dbReference type="InterPro" id="IPR024088">
    <property type="entry name" value="Tyr-tRNA-ligase_bac-type"/>
</dbReference>
<dbReference type="RefSeq" id="WP_017797331.1">
    <property type="nucleotide sequence ID" value="NZ_BSKO01000001.1"/>
</dbReference>
<dbReference type="Gene3D" id="1.10.240.10">
    <property type="entry name" value="Tyrosyl-Transfer RNA Synthetase"/>
    <property type="match status" value="1"/>
</dbReference>
<dbReference type="Gene3D" id="3.40.50.620">
    <property type="entry name" value="HUPs"/>
    <property type="match status" value="1"/>
</dbReference>
<comment type="function">
    <text evidence="8">Catalyzes the attachment of tyrosine to tRNA(Tyr) in a two-step reaction: tyrosine is first activated by ATP to form Tyr-AMP and then transferred to the acceptor end of tRNA(Tyr).</text>
</comment>
<keyword evidence="6 8" id="KW-0030">Aminoacyl-tRNA synthetase</keyword>
<dbReference type="HAMAP" id="MF_02006">
    <property type="entry name" value="Tyr_tRNA_synth_type1"/>
    <property type="match status" value="1"/>
</dbReference>
<evidence type="ECO:0000256" key="2">
    <source>
        <dbReference type="ARBA" id="ARBA00022741"/>
    </source>
</evidence>
<dbReference type="SUPFAM" id="SSF52374">
    <property type="entry name" value="Nucleotidylyl transferase"/>
    <property type="match status" value="1"/>
</dbReference>
<proteinExistence type="inferred from homology"/>
<feature type="binding site" evidence="8">
    <location>
        <position position="239"/>
    </location>
    <ligand>
        <name>ATP</name>
        <dbReference type="ChEBI" id="CHEBI:30616"/>
    </ligand>
</feature>
<protein>
    <recommendedName>
        <fullName evidence="8">Tyrosine--tRNA ligase</fullName>
        <ecNumber evidence="8">6.1.1.1</ecNumber>
    </recommendedName>
    <alternativeName>
        <fullName evidence="8">Tyrosyl-tRNA synthetase</fullName>
        <shortName evidence="8">TyrRS</shortName>
    </alternativeName>
</protein>
<feature type="short sequence motif" description="'HIGH' region" evidence="8">
    <location>
        <begin position="39"/>
        <end position="48"/>
    </location>
</feature>
<reference evidence="11 12" key="1">
    <citation type="submission" date="2023-02" db="EMBL/GenBank/DDBJ databases">
        <title>Oceanobacillus kimchii IFOP_LL358 isolated form Alexandrium catenella lab strain.</title>
        <authorList>
            <person name="Gajardo G."/>
            <person name="Ueki S."/>
            <person name="Maruyama F."/>
        </authorList>
    </citation>
    <scope>NUCLEOTIDE SEQUENCE [LARGE SCALE GENOMIC DNA]</scope>
    <source>
        <strain evidence="11 12">IFOP_LL358</strain>
    </source>
</reference>
<comment type="caution">
    <text evidence="11">The sequence shown here is derived from an EMBL/GenBank/DDBJ whole genome shotgun (WGS) entry which is preliminary data.</text>
</comment>
<comment type="catalytic activity">
    <reaction evidence="7 8">
        <text>tRNA(Tyr) + L-tyrosine + ATP = L-tyrosyl-tRNA(Tyr) + AMP + diphosphate + H(+)</text>
        <dbReference type="Rhea" id="RHEA:10220"/>
        <dbReference type="Rhea" id="RHEA-COMP:9706"/>
        <dbReference type="Rhea" id="RHEA-COMP:9707"/>
        <dbReference type="ChEBI" id="CHEBI:15378"/>
        <dbReference type="ChEBI" id="CHEBI:30616"/>
        <dbReference type="ChEBI" id="CHEBI:33019"/>
        <dbReference type="ChEBI" id="CHEBI:58315"/>
        <dbReference type="ChEBI" id="CHEBI:78442"/>
        <dbReference type="ChEBI" id="CHEBI:78536"/>
        <dbReference type="ChEBI" id="CHEBI:456215"/>
        <dbReference type="EC" id="6.1.1.1"/>
    </reaction>
</comment>
<evidence type="ECO:0000256" key="8">
    <source>
        <dbReference type="HAMAP-Rule" id="MF_02006"/>
    </source>
</evidence>
<dbReference type="CDD" id="cd00165">
    <property type="entry name" value="S4"/>
    <property type="match status" value="1"/>
</dbReference>
<sequence>MDILQDLESRGLIHQTTDREGLKKHLQDNQVTLYCGFDPTADSLHIGHLVPLTMLKRFQQAGHKPIALVGGGTGMIGDPSGRSSERSLNAPEVVNGFTSKLQQQIAKLVDMESNSSENAVVARNNHDWLGNMTIIDFLRDAGKHFGINYMLAKESVSARIEQGITFTEFSYMILQSLDYLKLYEEENCTLQIGGSDQWGNITAGMELIRRSRENHDENIEVFGLTVPLITKADGTKFGKTAGNAIWLDAAKTSPYEFYQFWYNTDDRDVIRFIRYFTFLSVEEIAELEKEVETQPEKRVAQKRLAEEMTKTVHDEAALEQAKRITNALFNGDIKQLNVGEVEQAFKDVPNHIITREPIGLIDLLVDSKISSSKRQAREDVKNGAIYINGDRVQEMDYHVDEKDHLGSKFTVIRRGKKKYFLLQVQ</sequence>
<keyword evidence="12" id="KW-1185">Reference proteome</keyword>
<dbReference type="EMBL" id="BSKO01000001">
    <property type="protein sequence ID" value="GLO66883.1"/>
    <property type="molecule type" value="Genomic_DNA"/>
</dbReference>
<comment type="similarity">
    <text evidence="8">Belongs to the class-I aminoacyl-tRNA synthetase family. TyrS type 1 subfamily.</text>
</comment>
<dbReference type="InterPro" id="IPR054608">
    <property type="entry name" value="SYY-like_C"/>
</dbReference>
<dbReference type="InterPro" id="IPR024107">
    <property type="entry name" value="Tyr-tRNA-ligase_bac_1"/>
</dbReference>
<keyword evidence="2 8" id="KW-0547">Nucleotide-binding</keyword>
<accession>A0ABQ5TMP0</accession>
<dbReference type="InterPro" id="IPR002307">
    <property type="entry name" value="Tyr-tRNA-ligase"/>
</dbReference>
<dbReference type="PROSITE" id="PS00178">
    <property type="entry name" value="AA_TRNA_LIGASE_I"/>
    <property type="match status" value="1"/>
</dbReference>
<evidence type="ECO:0000259" key="10">
    <source>
        <dbReference type="SMART" id="SM00363"/>
    </source>
</evidence>